<evidence type="ECO:0000313" key="1">
    <source>
        <dbReference type="EMBL" id="KAE8695976.1"/>
    </source>
</evidence>
<gene>
    <name evidence="1" type="ORF">F3Y22_tig00110678pilonHSYRG00328</name>
</gene>
<dbReference type="Proteomes" id="UP000436088">
    <property type="component" value="Unassembled WGS sequence"/>
</dbReference>
<evidence type="ECO:0000313" key="2">
    <source>
        <dbReference type="Proteomes" id="UP000436088"/>
    </source>
</evidence>
<comment type="caution">
    <text evidence="1">The sequence shown here is derived from an EMBL/GenBank/DDBJ whole genome shotgun (WGS) entry which is preliminary data.</text>
</comment>
<keyword evidence="2" id="KW-1185">Reference proteome</keyword>
<dbReference type="EMBL" id="VEPZ02001071">
    <property type="protein sequence ID" value="KAE8695976.1"/>
    <property type="molecule type" value="Genomic_DNA"/>
</dbReference>
<organism evidence="1 2">
    <name type="scientific">Hibiscus syriacus</name>
    <name type="common">Rose of Sharon</name>
    <dbReference type="NCBI Taxonomy" id="106335"/>
    <lineage>
        <taxon>Eukaryota</taxon>
        <taxon>Viridiplantae</taxon>
        <taxon>Streptophyta</taxon>
        <taxon>Embryophyta</taxon>
        <taxon>Tracheophyta</taxon>
        <taxon>Spermatophyta</taxon>
        <taxon>Magnoliopsida</taxon>
        <taxon>eudicotyledons</taxon>
        <taxon>Gunneridae</taxon>
        <taxon>Pentapetalae</taxon>
        <taxon>rosids</taxon>
        <taxon>malvids</taxon>
        <taxon>Malvales</taxon>
        <taxon>Malvaceae</taxon>
        <taxon>Malvoideae</taxon>
        <taxon>Hibiscus</taxon>
    </lineage>
</organism>
<name>A0A6A2ZWK1_HIBSY</name>
<dbReference type="AlphaFoldDB" id="A0A6A2ZWK1"/>
<protein>
    <submittedName>
        <fullName evidence="1">Uncharacterized protein</fullName>
    </submittedName>
</protein>
<proteinExistence type="predicted"/>
<accession>A0A6A2ZWK1</accession>
<reference evidence="1" key="1">
    <citation type="submission" date="2019-09" db="EMBL/GenBank/DDBJ databases">
        <title>Draft genome information of white flower Hibiscus syriacus.</title>
        <authorList>
            <person name="Kim Y.-M."/>
        </authorList>
    </citation>
    <scope>NUCLEOTIDE SEQUENCE [LARGE SCALE GENOMIC DNA]</scope>
    <source>
        <strain evidence="1">YM2019G1</strain>
    </source>
</reference>
<sequence length="123" mass="13640">MQASQRIPNAQACHHILVSFLPRPPRVRPTKGTHELLPLVGDGEPSCSAQVWCWHGQWSFSSMGIGDMGTWDKASGGTSCCWEWSRESRCSARVWCWHGKLLGSSISRGRQLLRSCAAHGRHG</sequence>